<feature type="domain" description="Carboxymuconolactone decarboxylase-like" evidence="1">
    <location>
        <begin position="34"/>
        <end position="101"/>
    </location>
</feature>
<dbReference type="STRING" id="134601.AFA91_09435"/>
<evidence type="ECO:0000313" key="3">
    <source>
        <dbReference type="Proteomes" id="UP000062255"/>
    </source>
</evidence>
<dbReference type="RefSeq" id="WP_049744473.1">
    <property type="nucleotide sequence ID" value="NZ_CP012150.1"/>
</dbReference>
<name>A0A0K0X3P0_MYCGD</name>
<dbReference type="AlphaFoldDB" id="A0A0K0X3P0"/>
<dbReference type="Gene3D" id="1.20.1290.10">
    <property type="entry name" value="AhpD-like"/>
    <property type="match status" value="1"/>
</dbReference>
<feature type="domain" description="Carboxymuconolactone decarboxylase-like" evidence="1">
    <location>
        <begin position="157"/>
        <end position="236"/>
    </location>
</feature>
<organism evidence="2 3">
    <name type="scientific">Mycolicibacterium goodii</name>
    <name type="common">Mycobacterium goodii</name>
    <dbReference type="NCBI Taxonomy" id="134601"/>
    <lineage>
        <taxon>Bacteria</taxon>
        <taxon>Bacillati</taxon>
        <taxon>Actinomycetota</taxon>
        <taxon>Actinomycetes</taxon>
        <taxon>Mycobacteriales</taxon>
        <taxon>Mycobacteriaceae</taxon>
        <taxon>Mycolicibacterium</taxon>
    </lineage>
</organism>
<dbReference type="PANTHER" id="PTHR33930:SF2">
    <property type="entry name" value="BLR3452 PROTEIN"/>
    <property type="match status" value="1"/>
</dbReference>
<dbReference type="InterPro" id="IPR029032">
    <property type="entry name" value="AhpD-like"/>
</dbReference>
<dbReference type="OrthoDB" id="3824300at2"/>
<dbReference type="EMBL" id="CP012150">
    <property type="protein sequence ID" value="AKS32054.1"/>
    <property type="molecule type" value="Genomic_DNA"/>
</dbReference>
<gene>
    <name evidence="2" type="ORF">AFA91_09435</name>
</gene>
<evidence type="ECO:0000313" key="2">
    <source>
        <dbReference type="EMBL" id="AKS32054.1"/>
    </source>
</evidence>
<dbReference type="InterPro" id="IPR003779">
    <property type="entry name" value="CMD-like"/>
</dbReference>
<dbReference type="GO" id="GO:0051920">
    <property type="term" value="F:peroxiredoxin activity"/>
    <property type="evidence" value="ECO:0007669"/>
    <property type="project" value="InterPro"/>
</dbReference>
<dbReference type="KEGG" id="mgo:AFA91_09435"/>
<accession>A0A0K0X3P0</accession>
<proteinExistence type="predicted"/>
<dbReference type="SUPFAM" id="SSF69118">
    <property type="entry name" value="AhpD-like"/>
    <property type="match status" value="1"/>
</dbReference>
<dbReference type="PANTHER" id="PTHR33930">
    <property type="entry name" value="ALKYL HYDROPEROXIDE REDUCTASE AHPD"/>
    <property type="match status" value="1"/>
</dbReference>
<dbReference type="Pfam" id="PF02627">
    <property type="entry name" value="CMD"/>
    <property type="match status" value="2"/>
</dbReference>
<dbReference type="PATRIC" id="fig|134601.6.peg.1963"/>
<evidence type="ECO:0000259" key="1">
    <source>
        <dbReference type="Pfam" id="PF02627"/>
    </source>
</evidence>
<reference evidence="2 3" key="1">
    <citation type="submission" date="2015-07" db="EMBL/GenBank/DDBJ databases">
        <title>Complete genome sequence of Mycobacterium goodii X7B, a facultative thermophilic biodesulfurizing bacterium.</title>
        <authorList>
            <person name="Yu B."/>
            <person name="Li F."/>
            <person name="Xu P."/>
        </authorList>
    </citation>
    <scope>NUCLEOTIDE SEQUENCE [LARGE SCALE GENOMIC DNA]</scope>
    <source>
        <strain evidence="2 3">X7B</strain>
    </source>
</reference>
<sequence>MNATNTQMNRLTDHIGGWTDGLEQDRRSRPLFFERLAAMVSVPADRDALGDVERALIGVAVVGNVANTNWTRLDAHVRRALRAGATPDQVRDVLQMVSIMSIHAMTSGLPALMKVLRERGLAPTADLDAHRQRLKDEFERRRGYWHDSWNDVLTLAPEMFEAYTAFSAAATDEGALDEKLRELIYIAIDCIPTHMYAPGVEIHARRALDAGATPEQIVTAIEIAALVGADPYIQAAQSSSLFEGQSV</sequence>
<protein>
    <submittedName>
        <fullName evidence="2">Carboxymuconolactone decarboxylase</fullName>
    </submittedName>
</protein>
<dbReference type="Proteomes" id="UP000062255">
    <property type="component" value="Chromosome"/>
</dbReference>